<keyword evidence="2" id="KW-1185">Reference proteome</keyword>
<dbReference type="EMBL" id="JACVVK020000015">
    <property type="protein sequence ID" value="KAK7504471.1"/>
    <property type="molecule type" value="Genomic_DNA"/>
</dbReference>
<comment type="caution">
    <text evidence="1">The sequence shown here is derived from an EMBL/GenBank/DDBJ whole genome shotgun (WGS) entry which is preliminary data.</text>
</comment>
<dbReference type="AlphaFoldDB" id="A0ABD0LYZ0"/>
<sequence>MFPWPLLVLFTPYLNLGDDEKSCAVELRHQEKFQSVLKTLKGRTGAVGITLFGQFVSLSRLVEKTFKSQTLFLTNPQYAHRQMRMVPLKVLKKQYFEFDERQSICHLCDAGSNHCVIFL</sequence>
<accession>A0ABD0LYZ0</accession>
<reference evidence="1 2" key="1">
    <citation type="journal article" date="2023" name="Sci. Data">
        <title>Genome assembly of the Korean intertidal mud-creeper Batillaria attramentaria.</title>
        <authorList>
            <person name="Patra A.K."/>
            <person name="Ho P.T."/>
            <person name="Jun S."/>
            <person name="Lee S.J."/>
            <person name="Kim Y."/>
            <person name="Won Y.J."/>
        </authorList>
    </citation>
    <scope>NUCLEOTIDE SEQUENCE [LARGE SCALE GENOMIC DNA]</scope>
    <source>
        <strain evidence="1">Wonlab-2016</strain>
    </source>
</reference>
<evidence type="ECO:0000313" key="2">
    <source>
        <dbReference type="Proteomes" id="UP001519460"/>
    </source>
</evidence>
<protein>
    <submittedName>
        <fullName evidence="1">Uncharacterized protein</fullName>
    </submittedName>
</protein>
<dbReference type="Proteomes" id="UP001519460">
    <property type="component" value="Unassembled WGS sequence"/>
</dbReference>
<evidence type="ECO:0000313" key="1">
    <source>
        <dbReference type="EMBL" id="KAK7504471.1"/>
    </source>
</evidence>
<organism evidence="1 2">
    <name type="scientific">Batillaria attramentaria</name>
    <dbReference type="NCBI Taxonomy" id="370345"/>
    <lineage>
        <taxon>Eukaryota</taxon>
        <taxon>Metazoa</taxon>
        <taxon>Spiralia</taxon>
        <taxon>Lophotrochozoa</taxon>
        <taxon>Mollusca</taxon>
        <taxon>Gastropoda</taxon>
        <taxon>Caenogastropoda</taxon>
        <taxon>Sorbeoconcha</taxon>
        <taxon>Cerithioidea</taxon>
        <taxon>Batillariidae</taxon>
        <taxon>Batillaria</taxon>
    </lineage>
</organism>
<proteinExistence type="predicted"/>
<name>A0ABD0LYZ0_9CAEN</name>
<gene>
    <name evidence="1" type="ORF">BaRGS_00004337</name>
</gene>